<name>A0A4Y2NF75_ARAVE</name>
<evidence type="ECO:0000313" key="2">
    <source>
        <dbReference type="Proteomes" id="UP000499080"/>
    </source>
</evidence>
<keyword evidence="2" id="KW-1185">Reference proteome</keyword>
<dbReference type="AlphaFoldDB" id="A0A4Y2NF75"/>
<gene>
    <name evidence="1" type="ORF">AVEN_125206_1</name>
</gene>
<evidence type="ECO:0000313" key="1">
    <source>
        <dbReference type="EMBL" id="GBN38078.1"/>
    </source>
</evidence>
<accession>A0A4Y2NF75</accession>
<organism evidence="1 2">
    <name type="scientific">Araneus ventricosus</name>
    <name type="common">Orbweaver spider</name>
    <name type="synonym">Epeira ventricosa</name>
    <dbReference type="NCBI Taxonomy" id="182803"/>
    <lineage>
        <taxon>Eukaryota</taxon>
        <taxon>Metazoa</taxon>
        <taxon>Ecdysozoa</taxon>
        <taxon>Arthropoda</taxon>
        <taxon>Chelicerata</taxon>
        <taxon>Arachnida</taxon>
        <taxon>Araneae</taxon>
        <taxon>Araneomorphae</taxon>
        <taxon>Entelegynae</taxon>
        <taxon>Araneoidea</taxon>
        <taxon>Araneidae</taxon>
        <taxon>Araneus</taxon>
    </lineage>
</organism>
<dbReference type="EMBL" id="BGPR01009115">
    <property type="protein sequence ID" value="GBN38078.1"/>
    <property type="molecule type" value="Genomic_DNA"/>
</dbReference>
<reference evidence="1 2" key="1">
    <citation type="journal article" date="2019" name="Sci. Rep.">
        <title>Orb-weaving spider Araneus ventricosus genome elucidates the spidroin gene catalogue.</title>
        <authorList>
            <person name="Kono N."/>
            <person name="Nakamura H."/>
            <person name="Ohtoshi R."/>
            <person name="Moran D.A.P."/>
            <person name="Shinohara A."/>
            <person name="Yoshida Y."/>
            <person name="Fujiwara M."/>
            <person name="Mori M."/>
            <person name="Tomita M."/>
            <person name="Arakawa K."/>
        </authorList>
    </citation>
    <scope>NUCLEOTIDE SEQUENCE [LARGE SCALE GENOMIC DNA]</scope>
</reference>
<comment type="caution">
    <text evidence="1">The sequence shown here is derived from an EMBL/GenBank/DDBJ whole genome shotgun (WGS) entry which is preliminary data.</text>
</comment>
<protein>
    <submittedName>
        <fullName evidence="1">Uncharacterized protein</fullName>
    </submittedName>
</protein>
<proteinExistence type="predicted"/>
<dbReference type="OrthoDB" id="10429414at2759"/>
<sequence length="166" mass="18656">MILEAADCFESASNTCKNEAEKAMKDLVGIARDLCGEDTQMLQDLQNYGSCVLEDAFQQKFAPVCLAEYGADIVDLLKPDMNNIQEYSEKLITFICPNRENLLNCGYGQIKSQCGESSEKFFRKLIDPFDELLKEACEDSASIPRISTALIFLQLLIAIFLSRKIF</sequence>
<dbReference type="Proteomes" id="UP000499080">
    <property type="component" value="Unassembled WGS sequence"/>
</dbReference>